<proteinExistence type="predicted"/>
<gene>
    <name evidence="1" type="ORF">EV668_3200</name>
</gene>
<dbReference type="Proteomes" id="UP000295122">
    <property type="component" value="Unassembled WGS sequence"/>
</dbReference>
<keyword evidence="2" id="KW-1185">Reference proteome</keyword>
<accession>A0A4V3DXW7</accession>
<dbReference type="AlphaFoldDB" id="A0A4V3DXW7"/>
<reference evidence="1 2" key="1">
    <citation type="submission" date="2019-03" db="EMBL/GenBank/DDBJ databases">
        <title>Genomic Encyclopedia of Type Strains, Phase IV (KMG-IV): sequencing the most valuable type-strain genomes for metagenomic binning, comparative biology and taxonomic classification.</title>
        <authorList>
            <person name="Goeker M."/>
        </authorList>
    </citation>
    <scope>NUCLEOTIDE SEQUENCE [LARGE SCALE GENOMIC DNA]</scope>
    <source>
        <strain evidence="1 2">DSM 25903</strain>
    </source>
</reference>
<dbReference type="EMBL" id="SNZR01000013">
    <property type="protein sequence ID" value="TDR90349.1"/>
    <property type="molecule type" value="Genomic_DNA"/>
</dbReference>
<protein>
    <submittedName>
        <fullName evidence="1">Uncharacterized protein</fullName>
    </submittedName>
</protein>
<evidence type="ECO:0000313" key="1">
    <source>
        <dbReference type="EMBL" id="TDR90349.1"/>
    </source>
</evidence>
<comment type="caution">
    <text evidence="1">The sequence shown here is derived from an EMBL/GenBank/DDBJ whole genome shotgun (WGS) entry which is preliminary data.</text>
</comment>
<organism evidence="1 2">
    <name type="scientific">Enterovirga rhinocerotis</name>
    <dbReference type="NCBI Taxonomy" id="1339210"/>
    <lineage>
        <taxon>Bacteria</taxon>
        <taxon>Pseudomonadati</taxon>
        <taxon>Pseudomonadota</taxon>
        <taxon>Alphaproteobacteria</taxon>
        <taxon>Hyphomicrobiales</taxon>
        <taxon>Methylobacteriaceae</taxon>
        <taxon>Enterovirga</taxon>
    </lineage>
</organism>
<sequence length="167" mass="18096">MANPEELLRLAEKVEGAKGADRDLDAEVMFDVFARPVGKAPDGGPTGYVSIGSGSASWAFGMRFPGKDRAWVKAARKEAGGETLVIDRDGAIVLMNSLRIPPLTSSLDAVTAHIREKLPVRGEYLLLGAIEGRDRRAPEQNIWDALPRFLLSAFLRSLATQEKKHGG</sequence>
<evidence type="ECO:0000313" key="2">
    <source>
        <dbReference type="Proteomes" id="UP000295122"/>
    </source>
</evidence>
<name>A0A4V3DXW7_9HYPH</name>